<sequence length="186" mass="20962">MDVQQTYLRVIERISLEHIVLLTMLVSSVYMLWDSFRFGIAPAATFPRMMGSVVLIMTLLLIFRSYLPEPLRSVVADSPDLIDVDEDFAAQEDDEETEEQISVVDRPIHDSLMVGTLIVGFGLLAYAIGIMWASPIFVAVYGLWFRLSWKIILLLVVVSLLIGFGFFEALGLRVDRGEIFLTEGVL</sequence>
<dbReference type="Pfam" id="PF07331">
    <property type="entry name" value="TctB"/>
    <property type="match status" value="1"/>
</dbReference>
<keyword evidence="4" id="KW-1185">Reference proteome</keyword>
<feature type="domain" description="DUF1468" evidence="2">
    <location>
        <begin position="20"/>
        <end position="172"/>
    </location>
</feature>
<dbReference type="OrthoDB" id="326396at2157"/>
<gene>
    <name evidence="3" type="ORF">SAMN06264855_10829</name>
</gene>
<dbReference type="Proteomes" id="UP000198397">
    <property type="component" value="Unassembled WGS sequence"/>
</dbReference>
<feature type="transmembrane region" description="Helical" evidence="1">
    <location>
        <begin position="14"/>
        <end position="33"/>
    </location>
</feature>
<evidence type="ECO:0000313" key="3">
    <source>
        <dbReference type="EMBL" id="SNR46284.1"/>
    </source>
</evidence>
<name>A0A238WJ71_HALVU</name>
<dbReference type="RefSeq" id="WP_089384713.1">
    <property type="nucleotide sequence ID" value="NZ_FZNQ01000008.1"/>
</dbReference>
<feature type="transmembrane region" description="Helical" evidence="1">
    <location>
        <begin position="45"/>
        <end position="63"/>
    </location>
</feature>
<dbReference type="AlphaFoldDB" id="A0A238WJ71"/>
<evidence type="ECO:0000256" key="1">
    <source>
        <dbReference type="SAM" id="Phobius"/>
    </source>
</evidence>
<evidence type="ECO:0000259" key="2">
    <source>
        <dbReference type="Pfam" id="PF07331"/>
    </source>
</evidence>
<protein>
    <submittedName>
        <fullName evidence="3">Tripartite tricarboxylate transporter TctB family protein</fullName>
    </submittedName>
</protein>
<keyword evidence="1" id="KW-1133">Transmembrane helix</keyword>
<accession>A0A238WJ71</accession>
<dbReference type="InterPro" id="IPR009936">
    <property type="entry name" value="DUF1468"/>
</dbReference>
<feature type="transmembrane region" description="Helical" evidence="1">
    <location>
        <begin position="151"/>
        <end position="172"/>
    </location>
</feature>
<keyword evidence="1" id="KW-0812">Transmembrane</keyword>
<keyword evidence="1" id="KW-0472">Membrane</keyword>
<proteinExistence type="predicted"/>
<feature type="transmembrane region" description="Helical" evidence="1">
    <location>
        <begin position="112"/>
        <end position="145"/>
    </location>
</feature>
<organism evidence="3 4">
    <name type="scientific">Halorubrum vacuolatum</name>
    <name type="common">Natronobacterium vacuolatum</name>
    <dbReference type="NCBI Taxonomy" id="63740"/>
    <lineage>
        <taxon>Archaea</taxon>
        <taxon>Methanobacteriati</taxon>
        <taxon>Methanobacteriota</taxon>
        <taxon>Stenosarchaea group</taxon>
        <taxon>Halobacteria</taxon>
        <taxon>Halobacteriales</taxon>
        <taxon>Haloferacaceae</taxon>
        <taxon>Halorubrum</taxon>
    </lineage>
</organism>
<dbReference type="EMBL" id="FZNQ01000008">
    <property type="protein sequence ID" value="SNR46284.1"/>
    <property type="molecule type" value="Genomic_DNA"/>
</dbReference>
<evidence type="ECO:0000313" key="4">
    <source>
        <dbReference type="Proteomes" id="UP000198397"/>
    </source>
</evidence>
<reference evidence="3 4" key="1">
    <citation type="submission" date="2017-06" db="EMBL/GenBank/DDBJ databases">
        <authorList>
            <person name="Kim H.J."/>
            <person name="Triplett B.A."/>
        </authorList>
    </citation>
    <scope>NUCLEOTIDE SEQUENCE [LARGE SCALE GENOMIC DNA]</scope>
    <source>
        <strain evidence="3 4">DSM 8800</strain>
    </source>
</reference>